<evidence type="ECO:0000313" key="1">
    <source>
        <dbReference type="EMBL" id="GAM63335.1"/>
    </source>
</evidence>
<proteinExistence type="predicted"/>
<organism evidence="1 2">
    <name type="scientific">Vibrio ishigakensis</name>
    <dbReference type="NCBI Taxonomy" id="1481914"/>
    <lineage>
        <taxon>Bacteria</taxon>
        <taxon>Pseudomonadati</taxon>
        <taxon>Pseudomonadota</taxon>
        <taxon>Gammaproteobacteria</taxon>
        <taxon>Vibrionales</taxon>
        <taxon>Vibrionaceae</taxon>
        <taxon>Vibrio</taxon>
    </lineage>
</organism>
<dbReference type="AlphaFoldDB" id="A0A0B8P938"/>
<accession>A0A0B8P938</accession>
<name>A0A0B8P938_9VIBR</name>
<gene>
    <name evidence="1" type="ORF">JCM19232_1482</name>
</gene>
<dbReference type="EMBL" id="BBSA01000008">
    <property type="protein sequence ID" value="GAM63335.1"/>
    <property type="molecule type" value="Genomic_DNA"/>
</dbReference>
<protein>
    <submittedName>
        <fullName evidence="1">Uncharacterized protein</fullName>
    </submittedName>
</protein>
<comment type="caution">
    <text evidence="1">The sequence shown here is derived from an EMBL/GenBank/DDBJ whole genome shotgun (WGS) entry which is preliminary data.</text>
</comment>
<reference evidence="1 2" key="1">
    <citation type="submission" date="2015-01" db="EMBL/GenBank/DDBJ databases">
        <title>Vibrio sp. C5 JCM 19232 whole genome shotgun sequence.</title>
        <authorList>
            <person name="Sawabe T."/>
            <person name="Meirelles P."/>
            <person name="Feng G."/>
            <person name="Sayaka M."/>
            <person name="Hattori M."/>
            <person name="Ohkuma M."/>
        </authorList>
    </citation>
    <scope>NUCLEOTIDE SEQUENCE [LARGE SCALE GENOMIC DNA]</scope>
    <source>
        <strain evidence="1 2">JCM19232</strain>
    </source>
</reference>
<sequence>MFGASFIFTRSTNENAFRGDVQISVIEEFERIDFVVRGELIAKPANIHAELGFSHILDRLGINIGIEKVKRHTDCHHLIGKIALSSSA</sequence>
<dbReference type="Proteomes" id="UP000031670">
    <property type="component" value="Unassembled WGS sequence"/>
</dbReference>
<evidence type="ECO:0000313" key="2">
    <source>
        <dbReference type="Proteomes" id="UP000031670"/>
    </source>
</evidence>
<reference evidence="1 2" key="2">
    <citation type="submission" date="2015-01" db="EMBL/GenBank/DDBJ databases">
        <authorList>
            <consortium name="NBRP consortium"/>
            <person name="Sawabe T."/>
            <person name="Meirelles P."/>
            <person name="Feng G."/>
            <person name="Sayaka M."/>
            <person name="Hattori M."/>
            <person name="Ohkuma M."/>
        </authorList>
    </citation>
    <scope>NUCLEOTIDE SEQUENCE [LARGE SCALE GENOMIC DNA]</scope>
    <source>
        <strain evidence="1 2">JCM19232</strain>
    </source>
</reference>